<feature type="region of interest" description="Disordered" evidence="1">
    <location>
        <begin position="179"/>
        <end position="225"/>
    </location>
</feature>
<feature type="compositionally biased region" description="Polar residues" evidence="1">
    <location>
        <begin position="24"/>
        <end position="40"/>
    </location>
</feature>
<reference evidence="3" key="1">
    <citation type="submission" date="2025-08" db="UniProtKB">
        <authorList>
            <consortium name="RefSeq"/>
        </authorList>
    </citation>
    <scope>IDENTIFICATION</scope>
    <source>
        <tissue evidence="3">Whole organism</tissue>
    </source>
</reference>
<protein>
    <submittedName>
        <fullName evidence="3">Uncharacterized protein LOC108681067 isoform X1</fullName>
    </submittedName>
</protein>
<evidence type="ECO:0000313" key="3">
    <source>
        <dbReference type="RefSeq" id="XP_018025529.1"/>
    </source>
</evidence>
<evidence type="ECO:0000313" key="2">
    <source>
        <dbReference type="Proteomes" id="UP000694843"/>
    </source>
</evidence>
<dbReference type="Pfam" id="PF15398">
    <property type="entry name" value="DUF4619"/>
    <property type="match status" value="1"/>
</dbReference>
<evidence type="ECO:0000256" key="1">
    <source>
        <dbReference type="SAM" id="MobiDB-lite"/>
    </source>
</evidence>
<name>A0A8B7PHA1_HYAAZ</name>
<dbReference type="RefSeq" id="XP_018025529.1">
    <property type="nucleotide sequence ID" value="XM_018170040.2"/>
</dbReference>
<gene>
    <name evidence="3" type="primary">LOC108681067</name>
</gene>
<dbReference type="AlphaFoldDB" id="A0A8B7PHA1"/>
<feature type="region of interest" description="Disordered" evidence="1">
    <location>
        <begin position="1"/>
        <end position="158"/>
    </location>
</feature>
<accession>A0A8B7PHA1</accession>
<sequence>MGCGSSRSLPVTPEYNGGDRRNSLPLQFNSSENDAITANVNADGREVEGGGEGGYNRRGSENEENNSTQQEEDEDEGIFDMKKDPDQLGSSSGKTISGILTDRRNIKGGDSPRNSSGRSKPLAFEVAAVGEGGESLIKRHPPKKFQKLEEQQSSDTNITQELLEEKQAIAERRRKQILSQRVKSAKNTSARSEQARARVAESKEVDQNDDGPIESAKLISHDNGI</sequence>
<dbReference type="KEGG" id="hazt:108681067"/>
<keyword evidence="2" id="KW-1185">Reference proteome</keyword>
<dbReference type="PANTHER" id="PTHR16065">
    <property type="entry name" value="COILED-COIL DOMAIN CONTAINING 198"/>
    <property type="match status" value="1"/>
</dbReference>
<feature type="compositionally biased region" description="Polar residues" evidence="1">
    <location>
        <begin position="179"/>
        <end position="192"/>
    </location>
</feature>
<dbReference type="OrthoDB" id="6344011at2759"/>
<dbReference type="PANTHER" id="PTHR16065:SF2">
    <property type="entry name" value="COILED-COIL DOMAIN CONTAINING 198"/>
    <property type="match status" value="1"/>
</dbReference>
<dbReference type="InterPro" id="IPR029235">
    <property type="entry name" value="FAME"/>
</dbReference>
<dbReference type="GeneID" id="108681067"/>
<proteinExistence type="predicted"/>
<dbReference type="Proteomes" id="UP000694843">
    <property type="component" value="Unplaced"/>
</dbReference>
<feature type="compositionally biased region" description="Basic and acidic residues" evidence="1">
    <location>
        <begin position="193"/>
        <end position="206"/>
    </location>
</feature>
<organism evidence="2 3">
    <name type="scientific">Hyalella azteca</name>
    <name type="common">Amphipod</name>
    <dbReference type="NCBI Taxonomy" id="294128"/>
    <lineage>
        <taxon>Eukaryota</taxon>
        <taxon>Metazoa</taxon>
        <taxon>Ecdysozoa</taxon>
        <taxon>Arthropoda</taxon>
        <taxon>Crustacea</taxon>
        <taxon>Multicrustacea</taxon>
        <taxon>Malacostraca</taxon>
        <taxon>Eumalacostraca</taxon>
        <taxon>Peracarida</taxon>
        <taxon>Amphipoda</taxon>
        <taxon>Senticaudata</taxon>
        <taxon>Talitrida</taxon>
        <taxon>Talitroidea</taxon>
        <taxon>Hyalellidae</taxon>
        <taxon>Hyalella</taxon>
    </lineage>
</organism>